<evidence type="ECO:0000313" key="5">
    <source>
        <dbReference type="EMBL" id="KAF6041619.1"/>
    </source>
</evidence>
<keyword evidence="6" id="KW-1185">Reference proteome</keyword>
<dbReference type="EMBL" id="VXIV02000015">
    <property type="protein sequence ID" value="KAF6041619.1"/>
    <property type="molecule type" value="Genomic_DNA"/>
</dbReference>
<evidence type="ECO:0000259" key="4">
    <source>
        <dbReference type="Pfam" id="PF00291"/>
    </source>
</evidence>
<comment type="caution">
    <text evidence="5">The sequence shown here is derived from an EMBL/GenBank/DDBJ whole genome shotgun (WGS) entry which is preliminary data.</text>
</comment>
<name>A0A7J7KU11_BUGNE</name>
<evidence type="ECO:0000256" key="2">
    <source>
        <dbReference type="ARBA" id="ARBA00008639"/>
    </source>
</evidence>
<evidence type="ECO:0000256" key="1">
    <source>
        <dbReference type="ARBA" id="ARBA00001933"/>
    </source>
</evidence>
<evidence type="ECO:0000313" key="6">
    <source>
        <dbReference type="Proteomes" id="UP000593567"/>
    </source>
</evidence>
<proteinExistence type="inferred from homology"/>
<dbReference type="InterPro" id="IPR027278">
    <property type="entry name" value="ACCD_DCysDesulf"/>
</dbReference>
<dbReference type="PANTHER" id="PTHR43780:SF2">
    <property type="entry name" value="1-AMINOCYCLOPROPANE-1-CARBOXYLATE DEAMINASE-RELATED"/>
    <property type="match status" value="1"/>
</dbReference>
<dbReference type="SUPFAM" id="SSF53686">
    <property type="entry name" value="Tryptophan synthase beta subunit-like PLP-dependent enzymes"/>
    <property type="match status" value="1"/>
</dbReference>
<protein>
    <recommendedName>
        <fullName evidence="4">Tryptophan synthase beta chain-like PALP domain-containing protein</fullName>
    </recommendedName>
</protein>
<dbReference type="Pfam" id="PF00291">
    <property type="entry name" value="PALP"/>
    <property type="match status" value="1"/>
</dbReference>
<dbReference type="PANTHER" id="PTHR43780">
    <property type="entry name" value="1-AMINOCYCLOPROPANE-1-CARBOXYLATE DEAMINASE-RELATED"/>
    <property type="match status" value="1"/>
</dbReference>
<comment type="cofactor">
    <cofactor evidence="1">
        <name>pyridoxal 5'-phosphate</name>
        <dbReference type="ChEBI" id="CHEBI:597326"/>
    </cofactor>
</comment>
<dbReference type="AlphaFoldDB" id="A0A7J7KU11"/>
<dbReference type="InterPro" id="IPR001926">
    <property type="entry name" value="TrpB-like_PALP"/>
</dbReference>
<sequence>MTHRLQEYQPPEWAQSLKLIPKYRVQLAAPGVTPITEWKLPDSPQDFKVLLKRDDYTGVYSVVTRLARQLEFILGDAIAKGHKHIITAGALHSNHCRAVAASCAELGLQSHLFLKTPAKEASELKYEGNFP</sequence>
<reference evidence="5" key="1">
    <citation type="submission" date="2020-06" db="EMBL/GenBank/DDBJ databases">
        <title>Draft genome of Bugula neritina, a colonial animal packing powerful symbionts and potential medicines.</title>
        <authorList>
            <person name="Rayko M."/>
        </authorList>
    </citation>
    <scope>NUCLEOTIDE SEQUENCE [LARGE SCALE GENOMIC DNA]</scope>
    <source>
        <strain evidence="5">Kwan_BN1</strain>
    </source>
</reference>
<evidence type="ECO:0000256" key="3">
    <source>
        <dbReference type="ARBA" id="ARBA00022898"/>
    </source>
</evidence>
<keyword evidence="3" id="KW-0663">Pyridoxal phosphate</keyword>
<dbReference type="Proteomes" id="UP000593567">
    <property type="component" value="Unassembled WGS sequence"/>
</dbReference>
<organism evidence="5 6">
    <name type="scientific">Bugula neritina</name>
    <name type="common">Brown bryozoan</name>
    <name type="synonym">Sertularia neritina</name>
    <dbReference type="NCBI Taxonomy" id="10212"/>
    <lineage>
        <taxon>Eukaryota</taxon>
        <taxon>Metazoa</taxon>
        <taxon>Spiralia</taxon>
        <taxon>Lophotrochozoa</taxon>
        <taxon>Bryozoa</taxon>
        <taxon>Gymnolaemata</taxon>
        <taxon>Cheilostomatida</taxon>
        <taxon>Flustrina</taxon>
        <taxon>Buguloidea</taxon>
        <taxon>Bugulidae</taxon>
        <taxon>Bugula</taxon>
    </lineage>
</organism>
<dbReference type="GO" id="GO:0019148">
    <property type="term" value="F:D-cysteine desulfhydrase activity"/>
    <property type="evidence" value="ECO:0007669"/>
    <property type="project" value="TreeGrafter"/>
</dbReference>
<feature type="domain" description="Tryptophan synthase beta chain-like PALP" evidence="4">
    <location>
        <begin position="30"/>
        <end position="120"/>
    </location>
</feature>
<dbReference type="OrthoDB" id="10266364at2759"/>
<dbReference type="Gene3D" id="3.40.50.1100">
    <property type="match status" value="1"/>
</dbReference>
<gene>
    <name evidence="5" type="ORF">EB796_000074</name>
</gene>
<accession>A0A7J7KU11</accession>
<dbReference type="InterPro" id="IPR036052">
    <property type="entry name" value="TrpB-like_PALP_sf"/>
</dbReference>
<comment type="similarity">
    <text evidence="2">Belongs to the ACC deaminase/D-cysteine desulfhydrase family.</text>
</comment>